<dbReference type="InterPro" id="IPR007221">
    <property type="entry name" value="MreC"/>
</dbReference>
<dbReference type="NCBIfam" id="NF010512">
    <property type="entry name" value="PRK13922.12-1"/>
    <property type="match status" value="1"/>
</dbReference>
<comment type="caution">
    <text evidence="8">The sequence shown here is derived from an EMBL/GenBank/DDBJ whole genome shotgun (WGS) entry which is preliminary data.</text>
</comment>
<dbReference type="InterPro" id="IPR042175">
    <property type="entry name" value="Cell/Rod_MreC_2"/>
</dbReference>
<evidence type="ECO:0000256" key="5">
    <source>
        <dbReference type="SAM" id="MobiDB-lite"/>
    </source>
</evidence>
<dbReference type="InterPro" id="IPR042177">
    <property type="entry name" value="Cell/Rod_1"/>
</dbReference>
<evidence type="ECO:0000313" key="8">
    <source>
        <dbReference type="EMBL" id="NHN85218.1"/>
    </source>
</evidence>
<feature type="transmembrane region" description="Helical" evidence="6">
    <location>
        <begin position="15"/>
        <end position="33"/>
    </location>
</feature>
<dbReference type="EMBL" id="WOTB01000013">
    <property type="protein sequence ID" value="NHN85218.1"/>
    <property type="molecule type" value="Genomic_DNA"/>
</dbReference>
<dbReference type="PANTHER" id="PTHR34138">
    <property type="entry name" value="CELL SHAPE-DETERMINING PROTEIN MREC"/>
    <property type="match status" value="1"/>
</dbReference>
<keyword evidence="6" id="KW-1133">Transmembrane helix</keyword>
<dbReference type="Pfam" id="PF04085">
    <property type="entry name" value="MreC"/>
    <property type="match status" value="1"/>
</dbReference>
<dbReference type="PANTHER" id="PTHR34138:SF1">
    <property type="entry name" value="CELL SHAPE-DETERMINING PROTEIN MREC"/>
    <property type="match status" value="1"/>
</dbReference>
<accession>A0ABX0JT53</accession>
<evidence type="ECO:0000313" key="9">
    <source>
        <dbReference type="Proteomes" id="UP000635278"/>
    </source>
</evidence>
<evidence type="ECO:0000256" key="2">
    <source>
        <dbReference type="ARBA" id="ARBA00013855"/>
    </source>
</evidence>
<gene>
    <name evidence="8" type="primary">mreC</name>
    <name evidence="8" type="ORF">GOB93_11270</name>
</gene>
<protein>
    <recommendedName>
        <fullName evidence="2">Cell shape-determining protein MreC</fullName>
    </recommendedName>
    <alternativeName>
        <fullName evidence="4">Cell shape protein MreC</fullName>
    </alternativeName>
</protein>
<dbReference type="RefSeq" id="WP_173583595.1">
    <property type="nucleotide sequence ID" value="NZ_WOTB01000013.1"/>
</dbReference>
<feature type="region of interest" description="Disordered" evidence="5">
    <location>
        <begin position="318"/>
        <end position="408"/>
    </location>
</feature>
<evidence type="ECO:0000259" key="7">
    <source>
        <dbReference type="Pfam" id="PF04085"/>
    </source>
</evidence>
<organism evidence="8 9">
    <name type="scientific">Acetobacter musti</name>
    <dbReference type="NCBI Taxonomy" id="864732"/>
    <lineage>
        <taxon>Bacteria</taxon>
        <taxon>Pseudomonadati</taxon>
        <taxon>Pseudomonadota</taxon>
        <taxon>Alphaproteobacteria</taxon>
        <taxon>Acetobacterales</taxon>
        <taxon>Acetobacteraceae</taxon>
        <taxon>Acetobacter</taxon>
    </lineage>
</organism>
<keyword evidence="3" id="KW-0133">Cell shape</keyword>
<dbReference type="Gene3D" id="2.40.10.340">
    <property type="entry name" value="Rod shape-determining protein MreC, domain 1"/>
    <property type="match status" value="1"/>
</dbReference>
<feature type="compositionally biased region" description="Low complexity" evidence="5">
    <location>
        <begin position="353"/>
        <end position="371"/>
    </location>
</feature>
<comment type="similarity">
    <text evidence="1">Belongs to the MreC family.</text>
</comment>
<keyword evidence="6" id="KW-0812">Transmembrane</keyword>
<name>A0ABX0JT53_9PROT</name>
<dbReference type="InterPro" id="IPR055342">
    <property type="entry name" value="MreC_beta-barrel_core"/>
</dbReference>
<keyword evidence="9" id="KW-1185">Reference proteome</keyword>
<evidence type="ECO:0000256" key="6">
    <source>
        <dbReference type="SAM" id="Phobius"/>
    </source>
</evidence>
<dbReference type="Proteomes" id="UP000635278">
    <property type="component" value="Unassembled WGS sequence"/>
</dbReference>
<sequence>MIPVSIQIRQALERVWLPVMLLLSMAMILLGWANQRLTNAARMAVADVLSPVWAVIAEPGEQLSAALSELRGIGHLAQENARLRTENETLRGWYDVAVSLTEENQTLKTNLHWMPDPVPSFVTGRVVGDAGGLYSHAVLIGAGPQSGVRVGNVALAADGFVGRVTETGGHSARILLIDDVASRIPVTLETSHGTAIMAGDNSTMPRLMYYAQDNHPIEGERVVTSGQAELLPAGLPVGTVHYIRASTPVVAPYARLDHLTILRVFDFDSGTIDSPDAPGRVPVAPLRQRGAATGQDNPMDGMTLGGVVDGLSGRAAAGAARSSAAGPVDGPDGENGVTTEGPAAADGQANGWESGTGTEPETGSATGAATGSGDGDDGRQRQNGAGASVPAGDGSAAPAVNQARPGRG</sequence>
<evidence type="ECO:0000256" key="1">
    <source>
        <dbReference type="ARBA" id="ARBA00009369"/>
    </source>
</evidence>
<proteinExistence type="inferred from homology"/>
<evidence type="ECO:0000256" key="3">
    <source>
        <dbReference type="ARBA" id="ARBA00022960"/>
    </source>
</evidence>
<reference evidence="8 9" key="1">
    <citation type="journal article" date="2020" name="Int. J. Syst. Evol. Microbiol.">
        <title>Novel acetic acid bacteria from cider fermentations: Acetobacter conturbans sp. nov. and Acetobacter fallax sp. nov.</title>
        <authorList>
            <person name="Sombolestani A.S."/>
            <person name="Cleenwerck I."/>
            <person name="Cnockaert M."/>
            <person name="Borremans W."/>
            <person name="Wieme A.D."/>
            <person name="De Vuyst L."/>
            <person name="Vandamme P."/>
        </authorList>
    </citation>
    <scope>NUCLEOTIDE SEQUENCE [LARGE SCALE GENOMIC DNA]</scope>
    <source>
        <strain evidence="8 9">LMG 30640</strain>
    </source>
</reference>
<evidence type="ECO:0000256" key="4">
    <source>
        <dbReference type="ARBA" id="ARBA00032089"/>
    </source>
</evidence>
<feature type="domain" description="Rod shape-determining protein MreC beta-barrel core" evidence="7">
    <location>
        <begin position="126"/>
        <end position="264"/>
    </location>
</feature>
<dbReference type="Gene3D" id="2.40.10.350">
    <property type="entry name" value="Rod shape-determining protein MreC, domain 2"/>
    <property type="match status" value="1"/>
</dbReference>
<keyword evidence="6" id="KW-0472">Membrane</keyword>